<accession>A0A0E9S350</accession>
<protein>
    <submittedName>
        <fullName evidence="1">Uncharacterized protein</fullName>
    </submittedName>
</protein>
<reference evidence="1" key="2">
    <citation type="journal article" date="2015" name="Fish Shellfish Immunol.">
        <title>Early steps in the European eel (Anguilla anguilla)-Vibrio vulnificus interaction in the gills: Role of the RtxA13 toxin.</title>
        <authorList>
            <person name="Callol A."/>
            <person name="Pajuelo D."/>
            <person name="Ebbesson L."/>
            <person name="Teles M."/>
            <person name="MacKenzie S."/>
            <person name="Amaro C."/>
        </authorList>
    </citation>
    <scope>NUCLEOTIDE SEQUENCE</scope>
</reference>
<evidence type="ECO:0000313" key="1">
    <source>
        <dbReference type="EMBL" id="JAH34943.1"/>
    </source>
</evidence>
<dbReference type="EMBL" id="GBXM01073634">
    <property type="protein sequence ID" value="JAH34943.1"/>
    <property type="molecule type" value="Transcribed_RNA"/>
</dbReference>
<proteinExistence type="predicted"/>
<dbReference type="AlphaFoldDB" id="A0A0E9S350"/>
<organism evidence="1">
    <name type="scientific">Anguilla anguilla</name>
    <name type="common">European freshwater eel</name>
    <name type="synonym">Muraena anguilla</name>
    <dbReference type="NCBI Taxonomy" id="7936"/>
    <lineage>
        <taxon>Eukaryota</taxon>
        <taxon>Metazoa</taxon>
        <taxon>Chordata</taxon>
        <taxon>Craniata</taxon>
        <taxon>Vertebrata</taxon>
        <taxon>Euteleostomi</taxon>
        <taxon>Actinopterygii</taxon>
        <taxon>Neopterygii</taxon>
        <taxon>Teleostei</taxon>
        <taxon>Anguilliformes</taxon>
        <taxon>Anguillidae</taxon>
        <taxon>Anguilla</taxon>
    </lineage>
</organism>
<sequence>MTSCIASICSAHFPSSLRRKHSLIGLLNVYTHRSEAGEGNKIKSKCALCAEHGIQPFKRTTCFCHLKAHLNA</sequence>
<name>A0A0E9S350_ANGAN</name>
<reference evidence="1" key="1">
    <citation type="submission" date="2014-11" db="EMBL/GenBank/DDBJ databases">
        <authorList>
            <person name="Amaro Gonzalez C."/>
        </authorList>
    </citation>
    <scope>NUCLEOTIDE SEQUENCE</scope>
</reference>